<feature type="compositionally biased region" description="Basic and acidic residues" evidence="2">
    <location>
        <begin position="749"/>
        <end position="762"/>
    </location>
</feature>
<feature type="compositionally biased region" description="Basic and acidic residues" evidence="2">
    <location>
        <begin position="977"/>
        <end position="988"/>
    </location>
</feature>
<feature type="compositionally biased region" description="Basic and acidic residues" evidence="2">
    <location>
        <begin position="171"/>
        <end position="180"/>
    </location>
</feature>
<evidence type="ECO:0000313" key="5">
    <source>
        <dbReference type="RefSeq" id="XP_060048723.1"/>
    </source>
</evidence>
<feature type="compositionally biased region" description="Basic residues" evidence="2">
    <location>
        <begin position="1596"/>
        <end position="1609"/>
    </location>
</feature>
<feature type="compositionally biased region" description="Low complexity" evidence="2">
    <location>
        <begin position="226"/>
        <end position="248"/>
    </location>
</feature>
<dbReference type="GeneID" id="103119050"/>
<feature type="compositionally biased region" description="Basic and acidic residues" evidence="2">
    <location>
        <begin position="957"/>
        <end position="970"/>
    </location>
</feature>
<feature type="compositionally biased region" description="Basic and acidic residues" evidence="2">
    <location>
        <begin position="769"/>
        <end position="797"/>
    </location>
</feature>
<feature type="compositionally biased region" description="Basic and acidic residues" evidence="2">
    <location>
        <begin position="350"/>
        <end position="363"/>
    </location>
</feature>
<feature type="compositionally biased region" description="Basic and acidic residues" evidence="2">
    <location>
        <begin position="1015"/>
        <end position="1033"/>
    </location>
</feature>
<feature type="region of interest" description="Disordered" evidence="2">
    <location>
        <begin position="623"/>
        <end position="718"/>
    </location>
</feature>
<name>A0ABM3XIS7_ERIEU</name>
<feature type="domain" description="Tantalus-like" evidence="3">
    <location>
        <begin position="1616"/>
        <end position="1673"/>
    </location>
</feature>
<feature type="region of interest" description="Disordered" evidence="2">
    <location>
        <begin position="893"/>
        <end position="1038"/>
    </location>
</feature>
<feature type="region of interest" description="Disordered" evidence="2">
    <location>
        <begin position="1569"/>
        <end position="1623"/>
    </location>
</feature>
<feature type="compositionally biased region" description="Basic and acidic residues" evidence="2">
    <location>
        <begin position="817"/>
        <end position="827"/>
    </location>
</feature>
<accession>A0ABM3XIS7</accession>
<proteinExistence type="predicted"/>
<feature type="region of interest" description="Disordered" evidence="2">
    <location>
        <begin position="1187"/>
        <end position="1225"/>
    </location>
</feature>
<sequence length="1743" mass="178110">MPGTRRMWSETPVGQLGRTHVSPELPGPAPAQASRCRLSSGHRVRPSGDLISAWPQAGGDRQRMAAEPQPEPEWRKGLSSCLQEALPTPASQAPPPTDRPGERPRSTGDAQTAMDTPPESAEDGRAVKAPGPESGLVGAGLSATTSPDADTTVFVEPLTSVGPGVAGAAARENEHEDVRTRPPHMPRCRGDRAAPGPESGKEGPCEPTPACVADDRHPQDTHTAVPGSPGPTRRAAAGGALAESPEAPRIVSSLRGPAHLAPSPDVNGLPAAPFTGRAHSLHPGGDSQGENQAPREGSAQPSASAPAPAPGEESAGSPTVHTHSALAAAGSSSSRALSPAPVPEAAALALERKESERLGDRPGDWGAKPSGPSRQRPKQRQESARTPPGPLGLSSDTVDREGSPVSTQRTLDSSTVSQGMSGDGFLMEEKSLSGLAQAGRAGPDNEASKATEGPAHSPPLPETGCRSASETAAETPPPATAPRWGAQNPGSAHLVSGLPLEAGPVARGPVARERALGQVALDAPGPARLPLSTESPSTASDGSQQSHRPPLKAGAGVPAVPHTGPTETHVDAVWPTGDRARGTSDGPMSLEKAGEGAGVGTGEPPSRLLSLASQGLARCGVRALTPEGGTGTAPAPGGHVPALDSLMTVRGDVGQRSKPGSRGREVVESRSHPAAEKPRRQEPAGRDGPGSLPRDSAAPDAAGHCALHAPPGEGGAGACVCVASEGIASGLGQATGIPAPALALPGLEDTDRAGETLTRKAGEALCRQESPRVGDRGGEAKSPGDTRDSDPPSRGRPETGASDGPAGQDRPPDGSVDGDRPPAEGKWDTGVTPNTLCGAPTQSVRLAATPVGARGPGSLLPAAPPSSAAAPEPEEPCGHEACQPALCQEADAHPDPCAQGPWPAGGEPTGPLGEGLVRVASGGPRMPPRGQDEAGGLLRVSGSSGVLPVKLPSPENSRTHRDGEDTDLKGCFRPKGGKTDREGVRKEGGPWQVGAPEEGDGAGGPVGVVPGTNKLRREDMGPPRAGSDSRGEDLGGVPPELQEARAGGQPGSALLATLSSLAEVRLGSRPGEHGKLRAFTPTPVSLHGLHPPEAEARTCRHSASLETRGACSRGTEASYGAFGSTSQQKGVLPSKKQPPRTCKKLPCPAHAALGGSGRASQPHGPALATSPPEPIPTRAHCCLSAHPAGSATPVPAPARGPASPLPKQMAPSHQPPCSPGASQPTKESALLHRLSVLASRLAPVPGPPTPQARRGSTQLLPTGCARPLYGQLLGGSAPRVPPLALCLVAGRGAQQPGTGHWTLCSLEAVRVGLSVGAPMLPLASKLSLLPFPGKPGPPAVAESPRTFPEHCAPARLGLGGSPSCLSPPCSALLPCGSPGTTSSGDGSGSPLESRAAAVVPTGAGCSVLGLHTLLALCSPGCYRIWTKKRGLCSPLLATPRLLFTQFAQGLGGLRVPASLAGELLCSLPRSLGRVLATWSRHGPSPCSWAVPALHSTHGKLPPLDPMGSCTALPYVPPPGVEAACAASEGQRLEPAFPTLLPKSYLVRDPAVSQLLLSASDFPAPKLLEPDSVNAACPPAQSSAPQEEEEKAEPEKRPKKVSQIRIRKSIPKPDPNLTPMGLPRPKRLKKKEFSLEEIYTNKNYKSPPASRCLETIFEEPKERNGALISVSQQKRKRVLEFQDFTVPRKRRARGRVTAAGSFTRAQKAALQSQELDGLLIQKLMDLEAFLAKEEEAEGEQPAGC</sequence>
<dbReference type="Proteomes" id="UP001652624">
    <property type="component" value="Chromosome 6"/>
</dbReference>
<dbReference type="Pfam" id="PF15386">
    <property type="entry name" value="Tantalus"/>
    <property type="match status" value="1"/>
</dbReference>
<feature type="region of interest" description="Disordered" evidence="2">
    <location>
        <begin position="731"/>
        <end position="878"/>
    </location>
</feature>
<gene>
    <name evidence="5" type="primary">PRR14L</name>
</gene>
<feature type="region of interest" description="Disordered" evidence="2">
    <location>
        <begin position="1118"/>
        <end position="1171"/>
    </location>
</feature>
<feature type="compositionally biased region" description="Low complexity" evidence="2">
    <location>
        <begin position="852"/>
        <end position="871"/>
    </location>
</feature>
<protein>
    <submittedName>
        <fullName evidence="5">Protein PRR14L isoform X2</fullName>
    </submittedName>
</protein>
<feature type="compositionally biased region" description="Polar residues" evidence="2">
    <location>
        <begin position="831"/>
        <end position="844"/>
    </location>
</feature>
<keyword evidence="4" id="KW-1185">Reference proteome</keyword>
<evidence type="ECO:0000256" key="2">
    <source>
        <dbReference type="SAM" id="MobiDB-lite"/>
    </source>
</evidence>
<feature type="compositionally biased region" description="Polar residues" evidence="2">
    <location>
        <begin position="532"/>
        <end position="547"/>
    </location>
</feature>
<dbReference type="InterPro" id="IPR028149">
    <property type="entry name" value="Tantalus-like"/>
</dbReference>
<feature type="compositionally biased region" description="Low complexity" evidence="2">
    <location>
        <begin position="1574"/>
        <end position="1584"/>
    </location>
</feature>
<dbReference type="PANTHER" id="PTHR14522:SF0">
    <property type="entry name" value="PROTEIN PRR14L"/>
    <property type="match status" value="1"/>
</dbReference>
<evidence type="ECO:0000259" key="3">
    <source>
        <dbReference type="Pfam" id="PF15386"/>
    </source>
</evidence>
<dbReference type="InterPro" id="IPR026320">
    <property type="entry name" value="PRR14"/>
</dbReference>
<evidence type="ECO:0000256" key="1">
    <source>
        <dbReference type="ARBA" id="ARBA00022553"/>
    </source>
</evidence>
<organism evidence="4 5">
    <name type="scientific">Erinaceus europaeus</name>
    <name type="common">Western European hedgehog</name>
    <dbReference type="NCBI Taxonomy" id="9365"/>
    <lineage>
        <taxon>Eukaryota</taxon>
        <taxon>Metazoa</taxon>
        <taxon>Chordata</taxon>
        <taxon>Craniata</taxon>
        <taxon>Vertebrata</taxon>
        <taxon>Euteleostomi</taxon>
        <taxon>Mammalia</taxon>
        <taxon>Eutheria</taxon>
        <taxon>Laurasiatheria</taxon>
        <taxon>Eulipotyphla</taxon>
        <taxon>Erinaceidae</taxon>
        <taxon>Erinaceinae</taxon>
        <taxon>Erinaceus</taxon>
    </lineage>
</organism>
<evidence type="ECO:0000313" key="4">
    <source>
        <dbReference type="Proteomes" id="UP001652624"/>
    </source>
</evidence>
<feature type="compositionally biased region" description="Low complexity" evidence="2">
    <location>
        <begin position="623"/>
        <end position="638"/>
    </location>
</feature>
<feature type="compositionally biased region" description="Low complexity" evidence="2">
    <location>
        <begin position="935"/>
        <end position="949"/>
    </location>
</feature>
<dbReference type="PANTHER" id="PTHR14522">
    <property type="entry name" value="EMO2-RELATED"/>
    <property type="match status" value="1"/>
</dbReference>
<feature type="compositionally biased region" description="Low complexity" evidence="2">
    <location>
        <begin position="905"/>
        <end position="916"/>
    </location>
</feature>
<keyword evidence="1" id="KW-0597">Phosphoprotein</keyword>
<feature type="compositionally biased region" description="Low complexity" evidence="2">
    <location>
        <begin position="296"/>
        <end position="349"/>
    </location>
</feature>
<feature type="compositionally biased region" description="Polar residues" evidence="2">
    <location>
        <begin position="404"/>
        <end position="420"/>
    </location>
</feature>
<feature type="compositionally biased region" description="Basic and acidic residues" evidence="2">
    <location>
        <begin position="662"/>
        <end position="685"/>
    </location>
</feature>
<reference evidence="5" key="1">
    <citation type="submission" date="2025-08" db="UniProtKB">
        <authorList>
            <consortium name="RefSeq"/>
        </authorList>
    </citation>
    <scope>IDENTIFICATION</scope>
</reference>
<feature type="region of interest" description="Disordered" evidence="2">
    <location>
        <begin position="1"/>
        <end position="610"/>
    </location>
</feature>
<dbReference type="RefSeq" id="XP_060048723.1">
    <property type="nucleotide sequence ID" value="XM_060192740.1"/>
</dbReference>